<organism evidence="2 3">
    <name type="scientific">Microthyrium microscopicum</name>
    <dbReference type="NCBI Taxonomy" id="703497"/>
    <lineage>
        <taxon>Eukaryota</taxon>
        <taxon>Fungi</taxon>
        <taxon>Dikarya</taxon>
        <taxon>Ascomycota</taxon>
        <taxon>Pezizomycotina</taxon>
        <taxon>Dothideomycetes</taxon>
        <taxon>Dothideomycetes incertae sedis</taxon>
        <taxon>Microthyriales</taxon>
        <taxon>Microthyriaceae</taxon>
        <taxon>Microthyrium</taxon>
    </lineage>
</organism>
<dbReference type="SUPFAM" id="SSF51735">
    <property type="entry name" value="NAD(P)-binding Rossmann-fold domains"/>
    <property type="match status" value="1"/>
</dbReference>
<dbReference type="PANTHER" id="PTHR43677:SF4">
    <property type="entry name" value="QUINONE OXIDOREDUCTASE-LIKE PROTEIN 2"/>
    <property type="match status" value="1"/>
</dbReference>
<dbReference type="AlphaFoldDB" id="A0A6A6UK30"/>
<dbReference type="Proteomes" id="UP000799302">
    <property type="component" value="Unassembled WGS sequence"/>
</dbReference>
<evidence type="ECO:0000313" key="3">
    <source>
        <dbReference type="Proteomes" id="UP000799302"/>
    </source>
</evidence>
<dbReference type="SUPFAM" id="SSF50129">
    <property type="entry name" value="GroES-like"/>
    <property type="match status" value="1"/>
</dbReference>
<protein>
    <submittedName>
        <fullName evidence="2">NAD(P)-binding protein</fullName>
    </submittedName>
</protein>
<evidence type="ECO:0000259" key="1">
    <source>
        <dbReference type="SMART" id="SM00829"/>
    </source>
</evidence>
<dbReference type="InterPro" id="IPR002364">
    <property type="entry name" value="Quin_OxRdtase/zeta-crystal_CS"/>
</dbReference>
<reference evidence="2" key="1">
    <citation type="journal article" date="2020" name="Stud. Mycol.">
        <title>101 Dothideomycetes genomes: a test case for predicting lifestyles and emergence of pathogens.</title>
        <authorList>
            <person name="Haridas S."/>
            <person name="Albert R."/>
            <person name="Binder M."/>
            <person name="Bloem J."/>
            <person name="Labutti K."/>
            <person name="Salamov A."/>
            <person name="Andreopoulos B."/>
            <person name="Baker S."/>
            <person name="Barry K."/>
            <person name="Bills G."/>
            <person name="Bluhm B."/>
            <person name="Cannon C."/>
            <person name="Castanera R."/>
            <person name="Culley D."/>
            <person name="Daum C."/>
            <person name="Ezra D."/>
            <person name="Gonzalez J."/>
            <person name="Henrissat B."/>
            <person name="Kuo A."/>
            <person name="Liang C."/>
            <person name="Lipzen A."/>
            <person name="Lutzoni F."/>
            <person name="Magnuson J."/>
            <person name="Mondo S."/>
            <person name="Nolan M."/>
            <person name="Ohm R."/>
            <person name="Pangilinan J."/>
            <person name="Park H.-J."/>
            <person name="Ramirez L."/>
            <person name="Alfaro M."/>
            <person name="Sun H."/>
            <person name="Tritt A."/>
            <person name="Yoshinaga Y."/>
            <person name="Zwiers L.-H."/>
            <person name="Turgeon B."/>
            <person name="Goodwin S."/>
            <person name="Spatafora J."/>
            <person name="Crous P."/>
            <person name="Grigoriev I."/>
        </authorList>
    </citation>
    <scope>NUCLEOTIDE SEQUENCE</scope>
    <source>
        <strain evidence="2">CBS 115976</strain>
    </source>
</reference>
<keyword evidence="3" id="KW-1185">Reference proteome</keyword>
<dbReference type="Gene3D" id="3.40.50.720">
    <property type="entry name" value="NAD(P)-binding Rossmann-like Domain"/>
    <property type="match status" value="1"/>
</dbReference>
<accession>A0A6A6UK30</accession>
<dbReference type="GO" id="GO:0016491">
    <property type="term" value="F:oxidoreductase activity"/>
    <property type="evidence" value="ECO:0007669"/>
    <property type="project" value="InterPro"/>
</dbReference>
<feature type="domain" description="Enoyl reductase (ER)" evidence="1">
    <location>
        <begin position="11"/>
        <end position="329"/>
    </location>
</feature>
<dbReference type="InterPro" id="IPR020843">
    <property type="entry name" value="ER"/>
</dbReference>
<dbReference type="InterPro" id="IPR013154">
    <property type="entry name" value="ADH-like_N"/>
</dbReference>
<dbReference type="GO" id="GO:0008270">
    <property type="term" value="F:zinc ion binding"/>
    <property type="evidence" value="ECO:0007669"/>
    <property type="project" value="InterPro"/>
</dbReference>
<dbReference type="PANTHER" id="PTHR43677">
    <property type="entry name" value="SHORT-CHAIN DEHYDROGENASE/REDUCTASE"/>
    <property type="match status" value="1"/>
</dbReference>
<name>A0A6A6UK30_9PEZI</name>
<dbReference type="PROSITE" id="PS01162">
    <property type="entry name" value="QOR_ZETA_CRYSTAL"/>
    <property type="match status" value="1"/>
</dbReference>
<dbReference type="InterPro" id="IPR011032">
    <property type="entry name" value="GroES-like_sf"/>
</dbReference>
<dbReference type="InterPro" id="IPR036291">
    <property type="entry name" value="NAD(P)-bd_dom_sf"/>
</dbReference>
<dbReference type="OrthoDB" id="10257049at2759"/>
<dbReference type="GO" id="GO:0005739">
    <property type="term" value="C:mitochondrion"/>
    <property type="evidence" value="ECO:0007669"/>
    <property type="project" value="TreeGrafter"/>
</dbReference>
<proteinExistence type="predicted"/>
<sequence>MQAIHIPAFVTSLNSLAVSSVPLPTVNATTLLIRVTHVSPTHVDILYAQGKHQNNRRHAKPPFILGMDFAGVVVRAPAGFEYQQGDNVYGSYFGAFAEFIALDVSNGPGGVRRVPKSWTNAEACAVGASGAISLGCFYRAGKIRKGDWVLVTGASGGLGVIACQIAKILGAKVVALAGDTEKAQMLKSIGVDACVSYHEPKWESTVLKITGSGVSMVYDAVGMVESSLRCCKFGGTVVIVGFAGRGGDMESLKVNRILLKGAGVVGYRFGEHGRQKPAETAKIWKDFDDMVDTGLIRPVVYNTPYQGLASISTAMNDMHNRKAWGRAVVTISQADNQARSRI</sequence>
<dbReference type="SMART" id="SM00829">
    <property type="entry name" value="PKS_ER"/>
    <property type="match status" value="1"/>
</dbReference>
<dbReference type="Pfam" id="PF08240">
    <property type="entry name" value="ADH_N"/>
    <property type="match status" value="1"/>
</dbReference>
<dbReference type="Gene3D" id="3.90.180.10">
    <property type="entry name" value="Medium-chain alcohol dehydrogenases, catalytic domain"/>
    <property type="match status" value="1"/>
</dbReference>
<evidence type="ECO:0000313" key="2">
    <source>
        <dbReference type="EMBL" id="KAF2671244.1"/>
    </source>
</evidence>
<dbReference type="EMBL" id="MU004233">
    <property type="protein sequence ID" value="KAF2671244.1"/>
    <property type="molecule type" value="Genomic_DNA"/>
</dbReference>
<dbReference type="InterPro" id="IPR013149">
    <property type="entry name" value="ADH-like_C"/>
</dbReference>
<dbReference type="Pfam" id="PF00107">
    <property type="entry name" value="ADH_zinc_N"/>
    <property type="match status" value="1"/>
</dbReference>
<gene>
    <name evidence="2" type="ORF">BT63DRAFT_371330</name>
</gene>
<dbReference type="InterPro" id="IPR051397">
    <property type="entry name" value="Zn-ADH-like_protein"/>
</dbReference>